<dbReference type="InterPro" id="IPR011335">
    <property type="entry name" value="Restrct_endonuc-II-like"/>
</dbReference>
<organism evidence="2 3">
    <name type="scientific">Devosia riboflavina</name>
    <dbReference type="NCBI Taxonomy" id="46914"/>
    <lineage>
        <taxon>Bacteria</taxon>
        <taxon>Pseudomonadati</taxon>
        <taxon>Pseudomonadota</taxon>
        <taxon>Alphaproteobacteria</taxon>
        <taxon>Hyphomicrobiales</taxon>
        <taxon>Devosiaceae</taxon>
        <taxon>Devosia</taxon>
    </lineage>
</organism>
<accession>A0A087LXG4</accession>
<dbReference type="InterPro" id="IPR047216">
    <property type="entry name" value="Endonuclease_DUF559_bact"/>
</dbReference>
<dbReference type="Gene3D" id="3.40.960.10">
    <property type="entry name" value="VSR Endonuclease"/>
    <property type="match status" value="1"/>
</dbReference>
<dbReference type="GO" id="GO:0032259">
    <property type="term" value="P:methylation"/>
    <property type="evidence" value="ECO:0007669"/>
    <property type="project" value="UniProtKB-KW"/>
</dbReference>
<feature type="domain" description="DUF559" evidence="1">
    <location>
        <begin position="7"/>
        <end position="109"/>
    </location>
</feature>
<evidence type="ECO:0000313" key="2">
    <source>
        <dbReference type="EMBL" id="KFL29317.1"/>
    </source>
</evidence>
<keyword evidence="2" id="KW-0489">Methyltransferase</keyword>
<dbReference type="SUPFAM" id="SSF52980">
    <property type="entry name" value="Restriction endonuclease-like"/>
    <property type="match status" value="1"/>
</dbReference>
<dbReference type="GO" id="GO:0008168">
    <property type="term" value="F:methyltransferase activity"/>
    <property type="evidence" value="ECO:0007669"/>
    <property type="project" value="UniProtKB-KW"/>
</dbReference>
<proteinExistence type="predicted"/>
<keyword evidence="3" id="KW-1185">Reference proteome</keyword>
<dbReference type="STRING" id="46914.JP75_21280"/>
<dbReference type="EMBL" id="JQGC01000027">
    <property type="protein sequence ID" value="KFL29317.1"/>
    <property type="molecule type" value="Genomic_DNA"/>
</dbReference>
<evidence type="ECO:0000313" key="3">
    <source>
        <dbReference type="Proteomes" id="UP000028981"/>
    </source>
</evidence>
<evidence type="ECO:0000259" key="1">
    <source>
        <dbReference type="Pfam" id="PF04480"/>
    </source>
</evidence>
<dbReference type="PANTHER" id="PTHR38590:SF1">
    <property type="entry name" value="BLL0828 PROTEIN"/>
    <property type="match status" value="1"/>
</dbReference>
<name>A0A087LXG4_9HYPH</name>
<gene>
    <name evidence="2" type="ORF">JP75_21280</name>
</gene>
<comment type="caution">
    <text evidence="2">The sequence shown here is derived from an EMBL/GenBank/DDBJ whole genome shotgun (WGS) entry which is preliminary data.</text>
</comment>
<protein>
    <submittedName>
        <fullName evidence="2">DNA methyltransferase</fullName>
    </submittedName>
</protein>
<dbReference type="CDD" id="cd01038">
    <property type="entry name" value="Endonuclease_DUF559"/>
    <property type="match status" value="1"/>
</dbReference>
<sequence>MSGLMRGRARSMRHEPTEAEQRLWSLLRSRRFSGFKFRRQFPIGNYIADFICLDARLIIEADGGQHAESPHDLTRDTYLRAQNFHLLRLWNNDILARPDDVSETIWATLHEKPQ</sequence>
<dbReference type="AlphaFoldDB" id="A0A087LXG4"/>
<dbReference type="Pfam" id="PF04480">
    <property type="entry name" value="DUF559"/>
    <property type="match status" value="1"/>
</dbReference>
<dbReference type="InterPro" id="IPR007569">
    <property type="entry name" value="DUF559"/>
</dbReference>
<dbReference type="Proteomes" id="UP000028981">
    <property type="component" value="Unassembled WGS sequence"/>
</dbReference>
<reference evidence="2 3" key="1">
    <citation type="submission" date="2014-08" db="EMBL/GenBank/DDBJ databases">
        <authorList>
            <person name="Hassan Y.I."/>
            <person name="Lepp D."/>
            <person name="Zhou T."/>
        </authorList>
    </citation>
    <scope>NUCLEOTIDE SEQUENCE [LARGE SCALE GENOMIC DNA]</scope>
    <source>
        <strain evidence="2 3">IFO13584</strain>
    </source>
</reference>
<keyword evidence="2" id="KW-0808">Transferase</keyword>
<dbReference type="PANTHER" id="PTHR38590">
    <property type="entry name" value="BLL0828 PROTEIN"/>
    <property type="match status" value="1"/>
</dbReference>